<evidence type="ECO:0000313" key="3">
    <source>
        <dbReference type="Proteomes" id="UP000607653"/>
    </source>
</evidence>
<evidence type="ECO:0000256" key="1">
    <source>
        <dbReference type="ARBA" id="ARBA00006290"/>
    </source>
</evidence>
<evidence type="ECO:0000313" key="2">
    <source>
        <dbReference type="EMBL" id="DAD30332.1"/>
    </source>
</evidence>
<reference evidence="2 3" key="1">
    <citation type="journal article" date="2020" name="Mol. Biol. Evol.">
        <title>Distinct Expression and Methylation Patterns for Genes with Different Fates following a Single Whole-Genome Duplication in Flowering Plants.</title>
        <authorList>
            <person name="Shi T."/>
            <person name="Rahmani R.S."/>
            <person name="Gugger P.F."/>
            <person name="Wang M."/>
            <person name="Li H."/>
            <person name="Zhang Y."/>
            <person name="Li Z."/>
            <person name="Wang Q."/>
            <person name="Van de Peer Y."/>
            <person name="Marchal K."/>
            <person name="Chen J."/>
        </authorList>
    </citation>
    <scope>NUCLEOTIDE SEQUENCE [LARGE SCALE GENOMIC DNA]</scope>
    <source>
        <tissue evidence="2">Leaf</tissue>
    </source>
</reference>
<protein>
    <recommendedName>
        <fullName evidence="4">WASH complex subunit CCDC53-like</fullName>
    </recommendedName>
</protein>
<dbReference type="Proteomes" id="UP000607653">
    <property type="component" value="Unassembled WGS sequence"/>
</dbReference>
<proteinExistence type="inferred from homology"/>
<dbReference type="PANTHER" id="PTHR13015:SF0">
    <property type="entry name" value="WASH COMPLEX SUBUNIT 3"/>
    <property type="match status" value="1"/>
</dbReference>
<accession>A0A822YDC2</accession>
<comment type="similarity">
    <text evidence="1">Belongs to the CCDC53 family.</text>
</comment>
<dbReference type="Gene3D" id="1.20.5.110">
    <property type="match status" value="1"/>
</dbReference>
<dbReference type="Pfam" id="PF10152">
    <property type="entry name" value="CCDC53"/>
    <property type="match status" value="1"/>
</dbReference>
<dbReference type="GO" id="GO:0071203">
    <property type="term" value="C:WASH complex"/>
    <property type="evidence" value="ECO:0007669"/>
    <property type="project" value="InterPro"/>
</dbReference>
<dbReference type="AlphaFoldDB" id="A0A822YDC2"/>
<comment type="caution">
    <text evidence="2">The sequence shown here is derived from an EMBL/GenBank/DDBJ whole genome shotgun (WGS) entry which is preliminary data.</text>
</comment>
<dbReference type="EMBL" id="DUZY01000003">
    <property type="protein sequence ID" value="DAD30332.1"/>
    <property type="molecule type" value="Genomic_DNA"/>
</dbReference>
<evidence type="ECO:0008006" key="4">
    <source>
        <dbReference type="Google" id="ProtNLM"/>
    </source>
</evidence>
<name>A0A822YDC2_NELNU</name>
<gene>
    <name evidence="2" type="ORF">HUJ06_009183</name>
</gene>
<dbReference type="PANTHER" id="PTHR13015">
    <property type="entry name" value="PROTEIN AD-016-RELATED"/>
    <property type="match status" value="1"/>
</dbReference>
<organism evidence="2 3">
    <name type="scientific">Nelumbo nucifera</name>
    <name type="common">Sacred lotus</name>
    <dbReference type="NCBI Taxonomy" id="4432"/>
    <lineage>
        <taxon>Eukaryota</taxon>
        <taxon>Viridiplantae</taxon>
        <taxon>Streptophyta</taxon>
        <taxon>Embryophyta</taxon>
        <taxon>Tracheophyta</taxon>
        <taxon>Spermatophyta</taxon>
        <taxon>Magnoliopsida</taxon>
        <taxon>Proteales</taxon>
        <taxon>Nelumbonaceae</taxon>
        <taxon>Nelumbo</taxon>
    </lineage>
</organism>
<keyword evidence="3" id="KW-1185">Reference proteome</keyword>
<dbReference type="InterPro" id="IPR019309">
    <property type="entry name" value="WASHC3"/>
</dbReference>
<sequence length="124" mass="14736">MQWRKTLSFPSPDEVVPVQWQRQRQQQQQQEVALFVSDQRTLYLVNIFIVNMVRFLNRFSALCEEKLAHVHRRILQLDASLTLLEAQLTSIDWNKIEEHCSRWTPPIRCTKLVCLLFQVAKEEG</sequence>